<evidence type="ECO:0000313" key="3">
    <source>
        <dbReference type="Proteomes" id="UP001231189"/>
    </source>
</evidence>
<dbReference type="Proteomes" id="UP001231189">
    <property type="component" value="Unassembled WGS sequence"/>
</dbReference>
<proteinExistence type="predicted"/>
<dbReference type="AlphaFoldDB" id="A0AAD8SXI8"/>
<dbReference type="Pfam" id="PF14223">
    <property type="entry name" value="Retrotran_gag_2"/>
    <property type="match status" value="1"/>
</dbReference>
<feature type="region of interest" description="Disordered" evidence="1">
    <location>
        <begin position="218"/>
        <end position="258"/>
    </location>
</feature>
<dbReference type="PANTHER" id="PTHR47481:SF31">
    <property type="entry name" value="OS01G0873500 PROTEIN"/>
    <property type="match status" value="1"/>
</dbReference>
<name>A0AAD8SXI8_LOLMU</name>
<keyword evidence="3" id="KW-1185">Reference proteome</keyword>
<protein>
    <submittedName>
        <fullName evidence="2">Uncharacterized protein</fullName>
    </submittedName>
</protein>
<feature type="compositionally biased region" description="Gly residues" evidence="1">
    <location>
        <begin position="283"/>
        <end position="298"/>
    </location>
</feature>
<accession>A0AAD8SXI8</accession>
<evidence type="ECO:0000256" key="1">
    <source>
        <dbReference type="SAM" id="MobiDB-lite"/>
    </source>
</evidence>
<gene>
    <name evidence="2" type="ORF">QYE76_054043</name>
</gene>
<sequence length="377" mass="40699">MATSSASTSVATALGGPPTKKLTRVNFLLWKMQVLPALRGALVMGLLDGSDPTPPKTLEEEDSNKKVTQIPNPVYGVWLVRDQQVLSWLVKTLSSDILAHVLDVEHCVEVWASIQHLFSSQSKAQINTLHGSLSNTKKLDMKAEKYITKMKGFAMELAAAGKKIDDDELKGYILNGLGAAYTPFVASINAVPSTTLADMCAQLTAYDQREAMLSETGQEVGSFQTSANDAARGRGRPTRPNNPRGDHGDFRGNYGGNDRGNYGGNDFYRGNYGGNSRYDYHQGGRGIQGGRGNLGGRGGRNHGGGRGRGASRIPTPFQDVLCQICKKNLAILQINVGGAIRIARMMMMTLAMIAKVHMAWTPIGTWTLVLPTTSLES</sequence>
<reference evidence="2" key="1">
    <citation type="submission" date="2023-07" db="EMBL/GenBank/DDBJ databases">
        <title>A chromosome-level genome assembly of Lolium multiflorum.</title>
        <authorList>
            <person name="Chen Y."/>
            <person name="Copetti D."/>
            <person name="Kolliker R."/>
            <person name="Studer B."/>
        </authorList>
    </citation>
    <scope>NUCLEOTIDE SEQUENCE</scope>
    <source>
        <strain evidence="2">02402/16</strain>
        <tissue evidence="2">Leaf</tissue>
    </source>
</reference>
<dbReference type="PANTHER" id="PTHR47481">
    <property type="match status" value="1"/>
</dbReference>
<feature type="region of interest" description="Disordered" evidence="1">
    <location>
        <begin position="279"/>
        <end position="312"/>
    </location>
</feature>
<organism evidence="2 3">
    <name type="scientific">Lolium multiflorum</name>
    <name type="common">Italian ryegrass</name>
    <name type="synonym">Lolium perenne subsp. multiflorum</name>
    <dbReference type="NCBI Taxonomy" id="4521"/>
    <lineage>
        <taxon>Eukaryota</taxon>
        <taxon>Viridiplantae</taxon>
        <taxon>Streptophyta</taxon>
        <taxon>Embryophyta</taxon>
        <taxon>Tracheophyta</taxon>
        <taxon>Spermatophyta</taxon>
        <taxon>Magnoliopsida</taxon>
        <taxon>Liliopsida</taxon>
        <taxon>Poales</taxon>
        <taxon>Poaceae</taxon>
        <taxon>BOP clade</taxon>
        <taxon>Pooideae</taxon>
        <taxon>Poodae</taxon>
        <taxon>Poeae</taxon>
        <taxon>Poeae Chloroplast Group 2 (Poeae type)</taxon>
        <taxon>Loliodinae</taxon>
        <taxon>Loliinae</taxon>
        <taxon>Lolium</taxon>
    </lineage>
</organism>
<evidence type="ECO:0000313" key="2">
    <source>
        <dbReference type="EMBL" id="KAK1665884.1"/>
    </source>
</evidence>
<dbReference type="EMBL" id="JAUUTY010000003">
    <property type="protein sequence ID" value="KAK1665884.1"/>
    <property type="molecule type" value="Genomic_DNA"/>
</dbReference>
<feature type="compositionally biased region" description="Polar residues" evidence="1">
    <location>
        <begin position="218"/>
        <end position="228"/>
    </location>
</feature>
<comment type="caution">
    <text evidence="2">The sequence shown here is derived from an EMBL/GenBank/DDBJ whole genome shotgun (WGS) entry which is preliminary data.</text>
</comment>